<dbReference type="EMBL" id="LT629690">
    <property type="protein sequence ID" value="SDF30375.1"/>
    <property type="molecule type" value="Genomic_DNA"/>
</dbReference>
<evidence type="ECO:0000256" key="4">
    <source>
        <dbReference type="ARBA" id="ARBA00023136"/>
    </source>
</evidence>
<evidence type="ECO:0000259" key="6">
    <source>
        <dbReference type="Pfam" id="PF04932"/>
    </source>
</evidence>
<gene>
    <name evidence="7" type="ORF">SAMN05444167_2005</name>
</gene>
<keyword evidence="3 5" id="KW-1133">Transmembrane helix</keyword>
<dbReference type="PANTHER" id="PTHR37422">
    <property type="entry name" value="TEICHURONIC ACID BIOSYNTHESIS PROTEIN TUAE"/>
    <property type="match status" value="1"/>
</dbReference>
<feature type="transmembrane region" description="Helical" evidence="5">
    <location>
        <begin position="420"/>
        <end position="442"/>
    </location>
</feature>
<dbReference type="GO" id="GO:0016874">
    <property type="term" value="F:ligase activity"/>
    <property type="evidence" value="ECO:0007669"/>
    <property type="project" value="UniProtKB-KW"/>
</dbReference>
<feature type="transmembrane region" description="Helical" evidence="5">
    <location>
        <begin position="152"/>
        <end position="170"/>
    </location>
</feature>
<dbReference type="InterPro" id="IPR007016">
    <property type="entry name" value="O-antigen_ligase-rel_domated"/>
</dbReference>
<evidence type="ECO:0000256" key="5">
    <source>
        <dbReference type="SAM" id="Phobius"/>
    </source>
</evidence>
<feature type="transmembrane region" description="Helical" evidence="5">
    <location>
        <begin position="221"/>
        <end position="241"/>
    </location>
</feature>
<feature type="transmembrane region" description="Helical" evidence="5">
    <location>
        <begin position="12"/>
        <end position="33"/>
    </location>
</feature>
<evidence type="ECO:0000256" key="3">
    <source>
        <dbReference type="ARBA" id="ARBA00022989"/>
    </source>
</evidence>
<feature type="transmembrane region" description="Helical" evidence="5">
    <location>
        <begin position="90"/>
        <end position="108"/>
    </location>
</feature>
<keyword evidence="8" id="KW-1185">Reference proteome</keyword>
<feature type="domain" description="O-antigen ligase-related" evidence="6">
    <location>
        <begin position="230"/>
        <end position="365"/>
    </location>
</feature>
<dbReference type="RefSeq" id="WP_083345011.1">
    <property type="nucleotide sequence ID" value="NZ_LT629690.1"/>
</dbReference>
<dbReference type="Pfam" id="PF04932">
    <property type="entry name" value="Wzy_C"/>
    <property type="match status" value="1"/>
</dbReference>
<organism evidence="7 8">
    <name type="scientific">Terriglobus roseus</name>
    <dbReference type="NCBI Taxonomy" id="392734"/>
    <lineage>
        <taxon>Bacteria</taxon>
        <taxon>Pseudomonadati</taxon>
        <taxon>Acidobacteriota</taxon>
        <taxon>Terriglobia</taxon>
        <taxon>Terriglobales</taxon>
        <taxon>Acidobacteriaceae</taxon>
        <taxon>Terriglobus</taxon>
    </lineage>
</organism>
<feature type="transmembrane region" description="Helical" evidence="5">
    <location>
        <begin position="386"/>
        <end position="408"/>
    </location>
</feature>
<evidence type="ECO:0000256" key="1">
    <source>
        <dbReference type="ARBA" id="ARBA00004141"/>
    </source>
</evidence>
<feature type="transmembrane region" description="Helical" evidence="5">
    <location>
        <begin position="319"/>
        <end position="336"/>
    </location>
</feature>
<protein>
    <submittedName>
        <fullName evidence="7">O-antigen ligase</fullName>
    </submittedName>
</protein>
<dbReference type="Proteomes" id="UP000182427">
    <property type="component" value="Chromosome I"/>
</dbReference>
<dbReference type="InterPro" id="IPR051533">
    <property type="entry name" value="WaaL-like"/>
</dbReference>
<dbReference type="AlphaFoldDB" id="A0A1G7JZW6"/>
<dbReference type="OrthoDB" id="6017565at2"/>
<keyword evidence="7" id="KW-0436">Ligase</keyword>
<feature type="transmembrane region" description="Helical" evidence="5">
    <location>
        <begin position="128"/>
        <end position="145"/>
    </location>
</feature>
<dbReference type="PANTHER" id="PTHR37422:SF13">
    <property type="entry name" value="LIPOPOLYSACCHARIDE BIOSYNTHESIS PROTEIN PA4999-RELATED"/>
    <property type="match status" value="1"/>
</dbReference>
<keyword evidence="4 5" id="KW-0472">Membrane</keyword>
<feature type="transmembrane region" description="Helical" evidence="5">
    <location>
        <begin position="247"/>
        <end position="273"/>
    </location>
</feature>
<keyword evidence="2 5" id="KW-0812">Transmembrane</keyword>
<name>A0A1G7JZW6_9BACT</name>
<comment type="subcellular location">
    <subcellularLocation>
        <location evidence="1">Membrane</location>
        <topology evidence="1">Multi-pass membrane protein</topology>
    </subcellularLocation>
</comment>
<sequence>MILESTSPGALTSIRAIAMYSAVVAGALATILWKSEFGIYLLSVLLPLQTTRYHLHAFPLGSNIVDILIICTLIGSVLRPQAPLIKRTSVLAFLGLMCAFYYLSLWRGAFYLGGGFPIWFNDLRLVDYKNFIVMPMLVVAVTRTIRTRKQIAIIVALCCVTALAVDFSYLRGAAGRDFSHYAEETRDAGPLGYAGENGLASYLVEATAFLLPLLALKGKMLVRAGLLLVIAANTTCILFSYSREAYLALALVLCFLAVVKIRWLFIPILLLVVSWQAILPLAVQERIAMTYTKPDAGQDAALDASAQERVMLWTDAINMFKANPVVGTGFLTYALMGRVGSYKDTHNFYLKMLVETGLSGLLLFLVQLLLFTRTGLQLFSRARDSFLSLVGLGFACLMLTAAIVNFFGDRWMFIQVDSNLWILLGCTLCGISIASVKAPVATEEVKQKARKRHSWHAPNPPLVHGDAV</sequence>
<feature type="transmembrane region" description="Helical" evidence="5">
    <location>
        <begin position="356"/>
        <end position="374"/>
    </location>
</feature>
<reference evidence="8" key="1">
    <citation type="submission" date="2016-10" db="EMBL/GenBank/DDBJ databases">
        <authorList>
            <person name="Varghese N."/>
            <person name="Submissions S."/>
        </authorList>
    </citation>
    <scope>NUCLEOTIDE SEQUENCE [LARGE SCALE GENOMIC DNA]</scope>
    <source>
        <strain evidence="8">GAS232</strain>
    </source>
</reference>
<proteinExistence type="predicted"/>
<evidence type="ECO:0000313" key="8">
    <source>
        <dbReference type="Proteomes" id="UP000182427"/>
    </source>
</evidence>
<dbReference type="GO" id="GO:0016020">
    <property type="term" value="C:membrane"/>
    <property type="evidence" value="ECO:0007669"/>
    <property type="project" value="UniProtKB-SubCell"/>
</dbReference>
<evidence type="ECO:0000313" key="7">
    <source>
        <dbReference type="EMBL" id="SDF30375.1"/>
    </source>
</evidence>
<accession>A0A1G7JZW6</accession>
<feature type="transmembrane region" description="Helical" evidence="5">
    <location>
        <begin position="53"/>
        <end position="78"/>
    </location>
</feature>
<evidence type="ECO:0000256" key="2">
    <source>
        <dbReference type="ARBA" id="ARBA00022692"/>
    </source>
</evidence>